<dbReference type="InterPro" id="IPR034718">
    <property type="entry name" value="RlpA"/>
</dbReference>
<proteinExistence type="inferred from homology"/>
<dbReference type="GO" id="GO:0008932">
    <property type="term" value="F:lytic endotransglycosylase activity"/>
    <property type="evidence" value="ECO:0007669"/>
    <property type="project" value="UniProtKB-UniRule"/>
</dbReference>
<evidence type="ECO:0000313" key="7">
    <source>
        <dbReference type="EMBL" id="SHF06392.1"/>
    </source>
</evidence>
<keyword evidence="1 3" id="KW-0456">Lyase</keyword>
<dbReference type="InterPro" id="IPR036908">
    <property type="entry name" value="RlpA-like_sf"/>
</dbReference>
<keyword evidence="3" id="KW-0564">Palmitate</keyword>
<evidence type="ECO:0000256" key="4">
    <source>
        <dbReference type="RuleBase" id="RU003495"/>
    </source>
</evidence>
<dbReference type="EMBL" id="FQVF01000005">
    <property type="protein sequence ID" value="SHF06392.1"/>
    <property type="molecule type" value="Genomic_DNA"/>
</dbReference>
<dbReference type="SUPFAM" id="SSF50685">
    <property type="entry name" value="Barwin-like endoglucanases"/>
    <property type="match status" value="1"/>
</dbReference>
<dbReference type="InterPro" id="IPR012997">
    <property type="entry name" value="RplA"/>
</dbReference>
<accession>A0A1M4YLG8</accession>
<gene>
    <name evidence="3" type="primary">rlpA</name>
    <name evidence="7" type="ORF">SAMN02745753_01252</name>
</gene>
<dbReference type="GO" id="GO:0000270">
    <property type="term" value="P:peptidoglycan metabolic process"/>
    <property type="evidence" value="ECO:0007669"/>
    <property type="project" value="UniProtKB-UniRule"/>
</dbReference>
<dbReference type="GO" id="GO:0071555">
    <property type="term" value="P:cell wall organization"/>
    <property type="evidence" value="ECO:0007669"/>
    <property type="project" value="UniProtKB-KW"/>
</dbReference>
<protein>
    <recommendedName>
        <fullName evidence="3">Endolytic peptidoglycan transglycosylase RlpA</fullName>
        <ecNumber evidence="3">4.2.2.-</ecNumber>
    </recommendedName>
</protein>
<evidence type="ECO:0000256" key="3">
    <source>
        <dbReference type="HAMAP-Rule" id="MF_02071"/>
    </source>
</evidence>
<dbReference type="RefSeq" id="WP_072838859.1">
    <property type="nucleotide sequence ID" value="NZ_FQVF01000005.1"/>
</dbReference>
<feature type="domain" description="RlpA-like protein double-psi beta-barrel" evidence="6">
    <location>
        <begin position="35"/>
        <end position="123"/>
    </location>
</feature>
<evidence type="ECO:0000256" key="1">
    <source>
        <dbReference type="ARBA" id="ARBA00023239"/>
    </source>
</evidence>
<keyword evidence="8" id="KW-1185">Reference proteome</keyword>
<dbReference type="PANTHER" id="PTHR34183:SF1">
    <property type="entry name" value="ENDOLYTIC PEPTIDOGLYCAN TRANSGLYCOSYLASE RLPA"/>
    <property type="match status" value="1"/>
</dbReference>
<dbReference type="AlphaFoldDB" id="A0A1M4YLG8"/>
<evidence type="ECO:0000256" key="2">
    <source>
        <dbReference type="ARBA" id="ARBA00023316"/>
    </source>
</evidence>
<evidence type="ECO:0000259" key="6">
    <source>
        <dbReference type="Pfam" id="PF03330"/>
    </source>
</evidence>
<dbReference type="InterPro" id="IPR009009">
    <property type="entry name" value="RlpA-like_DPBB"/>
</dbReference>
<keyword evidence="2 3" id="KW-0961">Cell wall biogenesis/degradation</keyword>
<comment type="similarity">
    <text evidence="3 4">Belongs to the RlpA family.</text>
</comment>
<dbReference type="Pfam" id="PF03330">
    <property type="entry name" value="DPBB_1"/>
    <property type="match status" value="1"/>
</dbReference>
<comment type="function">
    <text evidence="3">Lytic transglycosylase with a strong preference for naked glycan strands that lack stem peptides.</text>
</comment>
<comment type="subcellular location">
    <subcellularLocation>
        <location evidence="3">Cell membrane</location>
        <topology evidence="3">Lipid-anchor</topology>
    </subcellularLocation>
</comment>
<organism evidence="7 8">
    <name type="scientific">Marinomonas polaris DSM 16579</name>
    <dbReference type="NCBI Taxonomy" id="1122206"/>
    <lineage>
        <taxon>Bacteria</taxon>
        <taxon>Pseudomonadati</taxon>
        <taxon>Pseudomonadota</taxon>
        <taxon>Gammaproteobacteria</taxon>
        <taxon>Oceanospirillales</taxon>
        <taxon>Oceanospirillaceae</taxon>
        <taxon>Marinomonas</taxon>
    </lineage>
</organism>
<dbReference type="PANTHER" id="PTHR34183">
    <property type="entry name" value="ENDOLYTIC PEPTIDOGLYCAN TRANSGLYCOSYLASE RLPA"/>
    <property type="match status" value="1"/>
</dbReference>
<keyword evidence="5" id="KW-0732">Signal</keyword>
<sequence length="127" mass="13613">MRKISTLCVAILSLALTACASGPISRSDSVGFEESGGASYYAMKYQGRKTASGELFDQKAMTAAHKRLPFGSKVKVTNVENGKSVVVRVNDRGPFVSGRIIDLSKAAFQRIGNTRSGVIEVEIEVLN</sequence>
<dbReference type="OrthoDB" id="9779128at2"/>
<dbReference type="CDD" id="cd22268">
    <property type="entry name" value="DPBB_RlpA-like"/>
    <property type="match status" value="1"/>
</dbReference>
<dbReference type="Gene3D" id="2.40.40.10">
    <property type="entry name" value="RlpA-like domain"/>
    <property type="match status" value="1"/>
</dbReference>
<evidence type="ECO:0000313" key="8">
    <source>
        <dbReference type="Proteomes" id="UP000184517"/>
    </source>
</evidence>
<feature type="chain" id="PRO_5009990061" description="Endolytic peptidoglycan transglycosylase RlpA" evidence="5">
    <location>
        <begin position="21"/>
        <end position="127"/>
    </location>
</feature>
<dbReference type="EC" id="4.2.2.-" evidence="3"/>
<dbReference type="GO" id="GO:0005886">
    <property type="term" value="C:plasma membrane"/>
    <property type="evidence" value="ECO:0007669"/>
    <property type="project" value="UniProtKB-SubCell"/>
</dbReference>
<dbReference type="HAMAP" id="MF_02071">
    <property type="entry name" value="RlpA"/>
    <property type="match status" value="1"/>
</dbReference>
<dbReference type="PROSITE" id="PS51257">
    <property type="entry name" value="PROKAR_LIPOPROTEIN"/>
    <property type="match status" value="1"/>
</dbReference>
<dbReference type="Proteomes" id="UP000184517">
    <property type="component" value="Unassembled WGS sequence"/>
</dbReference>
<evidence type="ECO:0000256" key="5">
    <source>
        <dbReference type="SAM" id="SignalP"/>
    </source>
</evidence>
<keyword evidence="3" id="KW-1003">Cell membrane</keyword>
<dbReference type="STRING" id="1122206.SAMN02745753_01252"/>
<name>A0A1M4YLG8_9GAMM</name>
<keyword evidence="3" id="KW-0472">Membrane</keyword>
<keyword evidence="3 7" id="KW-0449">Lipoprotein</keyword>
<reference evidence="8" key="1">
    <citation type="submission" date="2016-11" db="EMBL/GenBank/DDBJ databases">
        <authorList>
            <person name="Varghese N."/>
            <person name="Submissions S."/>
        </authorList>
    </citation>
    <scope>NUCLEOTIDE SEQUENCE [LARGE SCALE GENOMIC DNA]</scope>
    <source>
        <strain evidence="8">DSM 16579</strain>
    </source>
</reference>
<feature type="signal peptide" evidence="5">
    <location>
        <begin position="1"/>
        <end position="20"/>
    </location>
</feature>
<dbReference type="NCBIfam" id="TIGR00413">
    <property type="entry name" value="rlpA"/>
    <property type="match status" value="1"/>
</dbReference>